<evidence type="ECO:0000259" key="3">
    <source>
        <dbReference type="PROSITE" id="PS50102"/>
    </source>
</evidence>
<protein>
    <recommendedName>
        <fullName evidence="3">RRM domain-containing protein</fullName>
    </recommendedName>
</protein>
<dbReference type="Gene3D" id="3.30.70.330">
    <property type="match status" value="1"/>
</dbReference>
<dbReference type="PROSITE" id="PS50102">
    <property type="entry name" value="RRM"/>
    <property type="match status" value="1"/>
</dbReference>
<accession>A0AAP0H6W9</accession>
<comment type="caution">
    <text evidence="4">The sequence shown here is derived from an EMBL/GenBank/DDBJ whole genome shotgun (WGS) entry which is preliminary data.</text>
</comment>
<keyword evidence="5" id="KW-1185">Reference proteome</keyword>
<gene>
    <name evidence="4" type="ORF">SSX86_006818</name>
</gene>
<reference evidence="4 5" key="1">
    <citation type="submission" date="2024-04" db="EMBL/GenBank/DDBJ databases">
        <title>The reference genome of an endangered Asteraceae, Deinandra increscens subsp. villosa, native to the Central Coast of California.</title>
        <authorList>
            <person name="Guilliams M."/>
            <person name="Hasenstab-Lehman K."/>
            <person name="Meyer R."/>
            <person name="Mcevoy S."/>
        </authorList>
    </citation>
    <scope>NUCLEOTIDE SEQUENCE [LARGE SCALE GENOMIC DNA]</scope>
    <source>
        <tissue evidence="4">Leaf</tissue>
    </source>
</reference>
<dbReference type="EMBL" id="JBCNJP010000008">
    <property type="protein sequence ID" value="KAK9074221.1"/>
    <property type="molecule type" value="Genomic_DNA"/>
</dbReference>
<proteinExistence type="predicted"/>
<dbReference type="CDD" id="cd00590">
    <property type="entry name" value="RRM_SF"/>
    <property type="match status" value="1"/>
</dbReference>
<dbReference type="SMART" id="SM00360">
    <property type="entry name" value="RRM"/>
    <property type="match status" value="1"/>
</dbReference>
<feature type="compositionally biased region" description="Basic and acidic residues" evidence="2">
    <location>
        <begin position="33"/>
        <end position="47"/>
    </location>
</feature>
<dbReference type="InterPro" id="IPR000504">
    <property type="entry name" value="RRM_dom"/>
</dbReference>
<dbReference type="InterPro" id="IPR035979">
    <property type="entry name" value="RBD_domain_sf"/>
</dbReference>
<organism evidence="4 5">
    <name type="scientific">Deinandra increscens subsp. villosa</name>
    <dbReference type="NCBI Taxonomy" id="3103831"/>
    <lineage>
        <taxon>Eukaryota</taxon>
        <taxon>Viridiplantae</taxon>
        <taxon>Streptophyta</taxon>
        <taxon>Embryophyta</taxon>
        <taxon>Tracheophyta</taxon>
        <taxon>Spermatophyta</taxon>
        <taxon>Magnoliopsida</taxon>
        <taxon>eudicotyledons</taxon>
        <taxon>Gunneridae</taxon>
        <taxon>Pentapetalae</taxon>
        <taxon>asterids</taxon>
        <taxon>campanulids</taxon>
        <taxon>Asterales</taxon>
        <taxon>Asteraceae</taxon>
        <taxon>Asteroideae</taxon>
        <taxon>Heliantheae alliance</taxon>
        <taxon>Madieae</taxon>
        <taxon>Madiinae</taxon>
        <taxon>Deinandra</taxon>
    </lineage>
</organism>
<feature type="compositionally biased region" description="Basic and acidic residues" evidence="2">
    <location>
        <begin position="56"/>
        <end position="69"/>
    </location>
</feature>
<dbReference type="SUPFAM" id="SSF54928">
    <property type="entry name" value="RNA-binding domain, RBD"/>
    <property type="match status" value="1"/>
</dbReference>
<name>A0AAP0H6W9_9ASTR</name>
<dbReference type="AlphaFoldDB" id="A0AAP0H6W9"/>
<feature type="region of interest" description="Disordered" evidence="2">
    <location>
        <begin position="413"/>
        <end position="532"/>
    </location>
</feature>
<evidence type="ECO:0000256" key="1">
    <source>
        <dbReference type="PROSITE-ProRule" id="PRU00176"/>
    </source>
</evidence>
<feature type="domain" description="RRM" evidence="3">
    <location>
        <begin position="88"/>
        <end position="179"/>
    </location>
</feature>
<feature type="compositionally biased region" description="Polar residues" evidence="2">
    <location>
        <begin position="413"/>
        <end position="422"/>
    </location>
</feature>
<evidence type="ECO:0000313" key="5">
    <source>
        <dbReference type="Proteomes" id="UP001408789"/>
    </source>
</evidence>
<feature type="compositionally biased region" description="Basic residues" evidence="2">
    <location>
        <begin position="486"/>
        <end position="498"/>
    </location>
</feature>
<dbReference type="GO" id="GO:0003723">
    <property type="term" value="F:RNA binding"/>
    <property type="evidence" value="ECO:0007669"/>
    <property type="project" value="UniProtKB-UniRule"/>
</dbReference>
<evidence type="ECO:0000313" key="4">
    <source>
        <dbReference type="EMBL" id="KAK9074221.1"/>
    </source>
</evidence>
<feature type="region of interest" description="Disordered" evidence="2">
    <location>
        <begin position="33"/>
        <end position="72"/>
    </location>
</feature>
<sequence>MKVEDKKACTSFCDLQMSFPLYVRSNTIIKHRMDERESDGKPPENTDGHGGSVSGEGEKVNDGWTEVRRQRPLYTKSTTNKDRWAHTTTFFISNVPKGVKSQELRQTFEVFGQVADAIVPFRPARSGSNFGFVRFKGVRDPSAFRSLMGKVRIQNALVGVHFPKYDREGRKILTSRPPATVAAGNMGTNNSNRSEKLKNPMPNFNTVASGGPFKDALMGSKANCSGSRKQVNIGFEISKEVCYMQGNSVVCKVKSLDQLNDVEEWLRRIEVFNTDVKYVGGLTVLINFYCKDDVANFLNDKRREILEVFDVIGIWDGQDIEFERLAWLKIQGLPIAVKEKTAIDRIGELFGKILHNTANSGWEKDLSYTRLCVLVKGNVGWIDEDVDVIWCGRLYQVRVSEIPRFWLPDFLTGGTSPTTNSETKPKENTVVGMDKSSDELEEGEIVVGIETSEKNSDDAHEEQQQIPKSLPHNCDGTVSRGLTSPTRKKGGKFKRRGRTFGLNNKLGEKNGPESTNGDSPDRPNKRTRHSNGVDASVETWAKYFDDIPIRPNINPPTVNVSENGLPDHHVSTATATAMAGDSPIPVMDNWAPMDEEVNSDGSEAVADSPSIQGEVNNTVQFGACVGIKLIGHTHQVSATINGEGNQPIPQ</sequence>
<feature type="compositionally biased region" description="Basic and acidic residues" evidence="2">
    <location>
        <begin position="451"/>
        <end position="463"/>
    </location>
</feature>
<keyword evidence="1" id="KW-0694">RNA-binding</keyword>
<dbReference type="Proteomes" id="UP001408789">
    <property type="component" value="Unassembled WGS sequence"/>
</dbReference>
<dbReference type="InterPro" id="IPR012677">
    <property type="entry name" value="Nucleotide-bd_a/b_plait_sf"/>
</dbReference>
<dbReference type="Pfam" id="PF00076">
    <property type="entry name" value="RRM_1"/>
    <property type="match status" value="1"/>
</dbReference>
<feature type="region of interest" description="Disordered" evidence="2">
    <location>
        <begin position="179"/>
        <end position="200"/>
    </location>
</feature>
<evidence type="ECO:0000256" key="2">
    <source>
        <dbReference type="SAM" id="MobiDB-lite"/>
    </source>
</evidence>